<proteinExistence type="inferred from homology"/>
<sequence>MNVQMNKSKTVGRSDNDSESSSSKRLKSLNVGNDYDFNAEKISRGTQSPARNHGCTIRQATSTELCMSSPRRGRARKRDEIDEENRDGQLKKIDSNHVPAMTFDRLRKVSPIKMRKFHTEPLLKALYYETKKETGHSPKIPDKSFNPFEPENLADFMERSITSATMFSERPKSPEGFQWDIHHMAELGPVEIDNKMDLIRTELMKHVHTDSEEEHAQVSIRKYFEHTYDLPSPASTDDRPTLFPDIDIDSPTGTFVKISSRSHLTMRTVECQTDVHIPIGFDFDRFLADHKVRLEKAEKSSKSRRDSVRRRLFVSQESSEDEESVGNLEVSGGFVSSTQRFTQQHRSSGFGDRDFLNVDAPLNVSPVMSPVHDEGSDQEMDDQDMKI</sequence>
<feature type="compositionally biased region" description="Acidic residues" evidence="6">
    <location>
        <begin position="376"/>
        <end position="387"/>
    </location>
</feature>
<evidence type="ECO:0000313" key="7">
    <source>
        <dbReference type="EMBL" id="GAV06526.1"/>
    </source>
</evidence>
<dbReference type="STRING" id="947166.A0A1D1VZZ6"/>
<evidence type="ECO:0000313" key="8">
    <source>
        <dbReference type="Proteomes" id="UP000186922"/>
    </source>
</evidence>
<dbReference type="GO" id="GO:0060236">
    <property type="term" value="P:regulation of mitotic spindle organization"/>
    <property type="evidence" value="ECO:0007669"/>
    <property type="project" value="TreeGrafter"/>
</dbReference>
<feature type="compositionally biased region" description="Polar residues" evidence="6">
    <location>
        <begin position="1"/>
        <end position="11"/>
    </location>
</feature>
<dbReference type="Proteomes" id="UP000186922">
    <property type="component" value="Unassembled WGS sequence"/>
</dbReference>
<keyword evidence="8" id="KW-1185">Reference proteome</keyword>
<dbReference type="PRINTS" id="PR02038">
    <property type="entry name" value="AURORABORA"/>
</dbReference>
<dbReference type="PANTHER" id="PTHR14728:SF2">
    <property type="entry name" value="PROTEIN AURORA BOREALIS"/>
    <property type="match status" value="1"/>
</dbReference>
<comment type="caution">
    <text evidence="7">The sequence shown here is derived from an EMBL/GenBank/DDBJ whole genome shotgun (WGS) entry which is preliminary data.</text>
</comment>
<dbReference type="InterPro" id="IPR023252">
    <property type="entry name" value="Aurora_borealis_protein"/>
</dbReference>
<keyword evidence="3" id="KW-0132">Cell division</keyword>
<dbReference type="GO" id="GO:0051301">
    <property type="term" value="P:cell division"/>
    <property type="evidence" value="ECO:0007669"/>
    <property type="project" value="UniProtKB-KW"/>
</dbReference>
<name>A0A1D1VZZ6_RAMVA</name>
<accession>A0A1D1VZZ6</accession>
<feature type="region of interest" description="Disordered" evidence="6">
    <location>
        <begin position="361"/>
        <end position="387"/>
    </location>
</feature>
<evidence type="ECO:0000256" key="4">
    <source>
        <dbReference type="ARBA" id="ARBA00022776"/>
    </source>
</evidence>
<evidence type="ECO:0000256" key="2">
    <source>
        <dbReference type="ARBA" id="ARBA00020055"/>
    </source>
</evidence>
<dbReference type="AlphaFoldDB" id="A0A1D1VZZ6"/>
<feature type="region of interest" description="Disordered" evidence="6">
    <location>
        <begin position="297"/>
        <end position="327"/>
    </location>
</feature>
<dbReference type="GO" id="GO:0005737">
    <property type="term" value="C:cytoplasm"/>
    <property type="evidence" value="ECO:0007669"/>
    <property type="project" value="TreeGrafter"/>
</dbReference>
<dbReference type="GO" id="GO:0005634">
    <property type="term" value="C:nucleus"/>
    <property type="evidence" value="ECO:0007669"/>
    <property type="project" value="TreeGrafter"/>
</dbReference>
<gene>
    <name evidence="7" type="primary">RvY_16496-1</name>
    <name evidence="7" type="synonym">RvY_16496.1</name>
    <name evidence="7" type="ORF">RvY_16496</name>
</gene>
<dbReference type="GO" id="GO:0019901">
    <property type="term" value="F:protein kinase binding"/>
    <property type="evidence" value="ECO:0007669"/>
    <property type="project" value="TreeGrafter"/>
</dbReference>
<feature type="region of interest" description="Disordered" evidence="6">
    <location>
        <begin position="1"/>
        <end position="95"/>
    </location>
</feature>
<evidence type="ECO:0000256" key="1">
    <source>
        <dbReference type="ARBA" id="ARBA00010963"/>
    </source>
</evidence>
<organism evidence="7 8">
    <name type="scientific">Ramazzottius varieornatus</name>
    <name type="common">Water bear</name>
    <name type="synonym">Tardigrade</name>
    <dbReference type="NCBI Taxonomy" id="947166"/>
    <lineage>
        <taxon>Eukaryota</taxon>
        <taxon>Metazoa</taxon>
        <taxon>Ecdysozoa</taxon>
        <taxon>Tardigrada</taxon>
        <taxon>Eutardigrada</taxon>
        <taxon>Parachela</taxon>
        <taxon>Hypsibioidea</taxon>
        <taxon>Ramazzottiidae</taxon>
        <taxon>Ramazzottius</taxon>
    </lineage>
</organism>
<dbReference type="OrthoDB" id="10020858at2759"/>
<evidence type="ECO:0000256" key="5">
    <source>
        <dbReference type="ARBA" id="ARBA00023306"/>
    </source>
</evidence>
<keyword evidence="5" id="KW-0131">Cell cycle</keyword>
<comment type="similarity">
    <text evidence="1">Belongs to the BORA family.</text>
</comment>
<reference evidence="7 8" key="1">
    <citation type="journal article" date="2016" name="Nat. Commun.">
        <title>Extremotolerant tardigrade genome and improved radiotolerance of human cultured cells by tardigrade-unique protein.</title>
        <authorList>
            <person name="Hashimoto T."/>
            <person name="Horikawa D.D."/>
            <person name="Saito Y."/>
            <person name="Kuwahara H."/>
            <person name="Kozuka-Hata H."/>
            <person name="Shin-I T."/>
            <person name="Minakuchi Y."/>
            <person name="Ohishi K."/>
            <person name="Motoyama A."/>
            <person name="Aizu T."/>
            <person name="Enomoto A."/>
            <person name="Kondo K."/>
            <person name="Tanaka S."/>
            <person name="Hara Y."/>
            <person name="Koshikawa S."/>
            <person name="Sagara H."/>
            <person name="Miura T."/>
            <person name="Yokobori S."/>
            <person name="Miyagawa K."/>
            <person name="Suzuki Y."/>
            <person name="Kubo T."/>
            <person name="Oyama M."/>
            <person name="Kohara Y."/>
            <person name="Fujiyama A."/>
            <person name="Arakawa K."/>
            <person name="Katayama T."/>
            <person name="Toyoda A."/>
            <person name="Kunieda T."/>
        </authorList>
    </citation>
    <scope>NUCLEOTIDE SEQUENCE [LARGE SCALE GENOMIC DNA]</scope>
    <source>
        <strain evidence="7 8">YOKOZUNA-1</strain>
    </source>
</reference>
<dbReference type="GO" id="GO:0007088">
    <property type="term" value="P:regulation of mitotic nuclear division"/>
    <property type="evidence" value="ECO:0007669"/>
    <property type="project" value="TreeGrafter"/>
</dbReference>
<dbReference type="Pfam" id="PF15280">
    <property type="entry name" value="BORA_N"/>
    <property type="match status" value="1"/>
</dbReference>
<keyword evidence="4" id="KW-0498">Mitosis</keyword>
<dbReference type="PANTHER" id="PTHR14728">
    <property type="entry name" value="PROTEIN AURORA BOREALIS"/>
    <property type="match status" value="1"/>
</dbReference>
<feature type="compositionally biased region" description="Basic and acidic residues" evidence="6">
    <location>
        <begin position="86"/>
        <end position="95"/>
    </location>
</feature>
<evidence type="ECO:0000256" key="6">
    <source>
        <dbReference type="SAM" id="MobiDB-lite"/>
    </source>
</evidence>
<feature type="compositionally biased region" description="Basic and acidic residues" evidence="6">
    <location>
        <begin position="297"/>
        <end position="306"/>
    </location>
</feature>
<evidence type="ECO:0000256" key="3">
    <source>
        <dbReference type="ARBA" id="ARBA00022618"/>
    </source>
</evidence>
<dbReference type="EMBL" id="BDGG01000013">
    <property type="protein sequence ID" value="GAV06526.1"/>
    <property type="molecule type" value="Genomic_DNA"/>
</dbReference>
<protein>
    <recommendedName>
        <fullName evidence="2">Protein aurora borealis</fullName>
    </recommendedName>
</protein>